<evidence type="ECO:0000256" key="3">
    <source>
        <dbReference type="ARBA" id="ARBA00022982"/>
    </source>
</evidence>
<feature type="domain" description="Thioredoxin" evidence="8">
    <location>
        <begin position="14"/>
        <end position="133"/>
    </location>
</feature>
<gene>
    <name evidence="9" type="primary">trxA</name>
    <name evidence="9" type="ORF">CXZ10_16010</name>
</gene>
<dbReference type="CDD" id="cd02947">
    <property type="entry name" value="TRX_family"/>
    <property type="match status" value="1"/>
</dbReference>
<dbReference type="AlphaFoldDB" id="A0A1I4RY17"/>
<keyword evidence="3" id="KW-0249">Electron transport</keyword>
<dbReference type="GO" id="GO:0006950">
    <property type="term" value="P:response to stress"/>
    <property type="evidence" value="ECO:0007669"/>
    <property type="project" value="UniProtKB-ARBA"/>
</dbReference>
<proteinExistence type="inferred from homology"/>
<comment type="similarity">
    <text evidence="1">Belongs to the thioredoxin family.</text>
</comment>
<dbReference type="PANTHER" id="PTHR45663:SF11">
    <property type="entry name" value="GEO12009P1"/>
    <property type="match status" value="1"/>
</dbReference>
<feature type="region of interest" description="Disordered" evidence="7">
    <location>
        <begin position="1"/>
        <end position="22"/>
    </location>
</feature>
<sequence>MSSPTFTFGNGFAPPGAAPAPAATDDVIETTTRDFARDVLDASKDKVVLVDFWAEWCGPCKQLTPILEKVVRDTKGKVRLVKMNIDNHPEVAGQLGIQSIPAVIAFVKGRAVDGFMGAQPESQVRQFIERVAGPMGPTDQEKLIAAGQEALAAGDPQAAADAFLAVLDMEPESLVAIGGLVRALTAAGQLEDARTVLARVPELKAGDAAIAGARAELELAERAASVGDTDALAAAVAANPADHQARFELAEALAARGDRQAAVDQLVEIVRRERAWNDEAARKQLVKFFEAWGMTDPMTLYGRRKLSSVLFS</sequence>
<dbReference type="SUPFAM" id="SSF52833">
    <property type="entry name" value="Thioredoxin-like"/>
    <property type="match status" value="1"/>
</dbReference>
<keyword evidence="5" id="KW-0676">Redox-active center</keyword>
<organism evidence="9 10">
    <name type="scientific">Pleomorphomonas diazotrophica</name>
    <dbReference type="NCBI Taxonomy" id="1166257"/>
    <lineage>
        <taxon>Bacteria</taxon>
        <taxon>Pseudomonadati</taxon>
        <taxon>Pseudomonadota</taxon>
        <taxon>Alphaproteobacteria</taxon>
        <taxon>Hyphomicrobiales</taxon>
        <taxon>Pleomorphomonadaceae</taxon>
        <taxon>Pleomorphomonas</taxon>
    </lineage>
</organism>
<reference evidence="9 10" key="1">
    <citation type="submission" date="2017-12" db="EMBL/GenBank/DDBJ databases">
        <title>Anaerobic carbon monoxide metabolism by Pleomorphomonas carboxyditropha sp. nov., a new mesophilic hydrogenogenic carboxidotroph.</title>
        <authorList>
            <person name="Esquivel-Elizondo S."/>
            <person name="Krajmalnik-Brown R."/>
        </authorList>
    </citation>
    <scope>NUCLEOTIDE SEQUENCE [LARGE SCALE GENOMIC DNA]</scope>
    <source>
        <strain evidence="9 10">R5-392</strain>
    </source>
</reference>
<dbReference type="OrthoDB" id="9790390at2"/>
<name>A0A1I4RY17_9HYPH</name>
<dbReference type="SUPFAM" id="SSF48452">
    <property type="entry name" value="TPR-like"/>
    <property type="match status" value="1"/>
</dbReference>
<dbReference type="Gene3D" id="3.40.30.10">
    <property type="entry name" value="Glutaredoxin"/>
    <property type="match status" value="1"/>
</dbReference>
<keyword evidence="2" id="KW-0813">Transport</keyword>
<dbReference type="Proteomes" id="UP000233491">
    <property type="component" value="Unassembled WGS sequence"/>
</dbReference>
<evidence type="ECO:0000256" key="7">
    <source>
        <dbReference type="SAM" id="MobiDB-lite"/>
    </source>
</evidence>
<dbReference type="EMBL" id="PJNW01000014">
    <property type="protein sequence ID" value="PKR87969.1"/>
    <property type="molecule type" value="Genomic_DNA"/>
</dbReference>
<dbReference type="InterPro" id="IPR011990">
    <property type="entry name" value="TPR-like_helical_dom_sf"/>
</dbReference>
<dbReference type="InterPro" id="IPR036249">
    <property type="entry name" value="Thioredoxin-like_sf"/>
</dbReference>
<dbReference type="InterPro" id="IPR013766">
    <property type="entry name" value="Thioredoxin_domain"/>
</dbReference>
<dbReference type="InterPro" id="IPR005746">
    <property type="entry name" value="Thioredoxin"/>
</dbReference>
<evidence type="ECO:0000256" key="4">
    <source>
        <dbReference type="ARBA" id="ARBA00023157"/>
    </source>
</evidence>
<evidence type="ECO:0000256" key="1">
    <source>
        <dbReference type="ARBA" id="ARBA00008987"/>
    </source>
</evidence>
<evidence type="ECO:0000256" key="6">
    <source>
        <dbReference type="NCBIfam" id="TIGR01068"/>
    </source>
</evidence>
<dbReference type="GO" id="GO:0005829">
    <property type="term" value="C:cytosol"/>
    <property type="evidence" value="ECO:0007669"/>
    <property type="project" value="TreeGrafter"/>
</dbReference>
<keyword evidence="4" id="KW-1015">Disulfide bond</keyword>
<dbReference type="InterPro" id="IPR017937">
    <property type="entry name" value="Thioredoxin_CS"/>
</dbReference>
<dbReference type="PROSITE" id="PS51352">
    <property type="entry name" value="THIOREDOXIN_2"/>
    <property type="match status" value="1"/>
</dbReference>
<evidence type="ECO:0000259" key="8">
    <source>
        <dbReference type="PROSITE" id="PS51352"/>
    </source>
</evidence>
<dbReference type="GO" id="GO:0015035">
    <property type="term" value="F:protein-disulfide reductase activity"/>
    <property type="evidence" value="ECO:0007669"/>
    <property type="project" value="UniProtKB-UniRule"/>
</dbReference>
<evidence type="ECO:0000313" key="9">
    <source>
        <dbReference type="EMBL" id="PKR87969.1"/>
    </source>
</evidence>
<comment type="caution">
    <text evidence="9">The sequence shown here is derived from an EMBL/GenBank/DDBJ whole genome shotgun (WGS) entry which is preliminary data.</text>
</comment>
<keyword evidence="10" id="KW-1185">Reference proteome</keyword>
<dbReference type="GO" id="GO:0045454">
    <property type="term" value="P:cell redox homeostasis"/>
    <property type="evidence" value="ECO:0007669"/>
    <property type="project" value="TreeGrafter"/>
</dbReference>
<accession>A0A1I4RY17</accession>
<dbReference type="PROSITE" id="PS00194">
    <property type="entry name" value="THIOREDOXIN_1"/>
    <property type="match status" value="1"/>
</dbReference>
<dbReference type="Gene3D" id="1.25.40.10">
    <property type="entry name" value="Tetratricopeptide repeat domain"/>
    <property type="match status" value="2"/>
</dbReference>
<dbReference type="Pfam" id="PF14561">
    <property type="entry name" value="TPR_20"/>
    <property type="match status" value="1"/>
</dbReference>
<dbReference type="FunFam" id="3.40.30.10:FF:000001">
    <property type="entry name" value="Thioredoxin"/>
    <property type="match status" value="1"/>
</dbReference>
<dbReference type="RefSeq" id="WP_101290372.1">
    <property type="nucleotide sequence ID" value="NZ_FOUQ01000002.1"/>
</dbReference>
<dbReference type="Pfam" id="PF14559">
    <property type="entry name" value="TPR_19"/>
    <property type="match status" value="1"/>
</dbReference>
<dbReference type="PRINTS" id="PR00421">
    <property type="entry name" value="THIOREDOXIN"/>
</dbReference>
<dbReference type="NCBIfam" id="TIGR01068">
    <property type="entry name" value="thioredoxin"/>
    <property type="match status" value="1"/>
</dbReference>
<evidence type="ECO:0000256" key="2">
    <source>
        <dbReference type="ARBA" id="ARBA00022448"/>
    </source>
</evidence>
<evidence type="ECO:0000313" key="10">
    <source>
        <dbReference type="Proteomes" id="UP000233491"/>
    </source>
</evidence>
<dbReference type="PANTHER" id="PTHR45663">
    <property type="entry name" value="GEO12009P1"/>
    <property type="match status" value="1"/>
</dbReference>
<dbReference type="Pfam" id="PF00085">
    <property type="entry name" value="Thioredoxin"/>
    <property type="match status" value="1"/>
</dbReference>
<evidence type="ECO:0000256" key="5">
    <source>
        <dbReference type="ARBA" id="ARBA00023284"/>
    </source>
</evidence>
<protein>
    <recommendedName>
        <fullName evidence="6">Thioredoxin</fullName>
    </recommendedName>
</protein>